<comment type="caution">
    <text evidence="1">The sequence shown here is derived from an EMBL/GenBank/DDBJ whole genome shotgun (WGS) entry which is preliminary data.</text>
</comment>
<proteinExistence type="predicted"/>
<organism evidence="1 2">
    <name type="scientific">Desulforamulus profundi</name>
    <dbReference type="NCBI Taxonomy" id="1383067"/>
    <lineage>
        <taxon>Bacteria</taxon>
        <taxon>Bacillati</taxon>
        <taxon>Bacillota</taxon>
        <taxon>Clostridia</taxon>
        <taxon>Eubacteriales</taxon>
        <taxon>Peptococcaceae</taxon>
        <taxon>Desulforamulus</taxon>
    </lineage>
</organism>
<dbReference type="Proteomes" id="UP000222564">
    <property type="component" value="Unassembled WGS sequence"/>
</dbReference>
<name>A0A2C6LJA7_9FIRM</name>
<dbReference type="AlphaFoldDB" id="A0A2C6LJA7"/>
<gene>
    <name evidence="1" type="ORF">P378_08750</name>
</gene>
<protein>
    <submittedName>
        <fullName evidence="1">Uncharacterized protein</fullName>
    </submittedName>
</protein>
<evidence type="ECO:0000313" key="2">
    <source>
        <dbReference type="Proteomes" id="UP000222564"/>
    </source>
</evidence>
<reference evidence="1 2" key="1">
    <citation type="submission" date="2013-09" db="EMBL/GenBank/DDBJ databases">
        <title>Biodegradation of hydrocarbons in the deep terrestrial subsurface : characterization of a microbial consortium composed of two Desulfotomaculum species originating from a deep geological formation.</title>
        <authorList>
            <person name="Aullo T."/>
            <person name="Berlendis S."/>
            <person name="Lascourreges J.-F."/>
            <person name="Dessort D."/>
            <person name="Saint-Laurent S."/>
            <person name="Schraauwers B."/>
            <person name="Mas J."/>
            <person name="Magot M."/>
            <person name="Ranchou-Peyruse A."/>
        </authorList>
    </citation>
    <scope>NUCLEOTIDE SEQUENCE [LARGE SCALE GENOMIC DNA]</scope>
    <source>
        <strain evidence="1 2">Bs107</strain>
    </source>
</reference>
<keyword evidence="2" id="KW-1185">Reference proteome</keyword>
<accession>A0A2C6LJA7</accession>
<sequence>MPLFYVQNPEREGKKMSKYFMNDSELQELEQLMMLVPNFSPRGRGIIVVHGFGKVDAQEKEEEVLPTLPEQFRFDLDIGCLKSNGRGASYDRFISSCFHECKSHRLQSRLEYLIRNCAGDFFISQSHRGRFGSVCRLQEIPVENRSSIHLAVLFLLSADDKLWSAAKDHVYTDSFDFKKMNLSGINTDGYAIYQMAKTIYTAREYIRMDEIADKFLIGDQAFKAIIHSILIAKYGATALQVKFT</sequence>
<evidence type="ECO:0000313" key="1">
    <source>
        <dbReference type="EMBL" id="PHJ38640.1"/>
    </source>
</evidence>
<dbReference type="EMBL" id="AWQQ01000047">
    <property type="protein sequence ID" value="PHJ38640.1"/>
    <property type="molecule type" value="Genomic_DNA"/>
</dbReference>